<keyword evidence="1" id="KW-0378">Hydrolase</keyword>
<keyword evidence="2" id="KW-1185">Reference proteome</keyword>
<dbReference type="SUPFAM" id="SSF53474">
    <property type="entry name" value="alpha/beta-Hydrolases"/>
    <property type="match status" value="1"/>
</dbReference>
<dbReference type="AlphaFoldDB" id="A0A934S881"/>
<reference evidence="1" key="1">
    <citation type="submission" date="2021-01" db="EMBL/GenBank/DDBJ databases">
        <title>Modified the classification status of verrucomicrobia.</title>
        <authorList>
            <person name="Feng X."/>
        </authorList>
    </citation>
    <scope>NUCLEOTIDE SEQUENCE</scope>
    <source>
        <strain evidence="1">KCTC 22041</strain>
    </source>
</reference>
<comment type="caution">
    <text evidence="1">The sequence shown here is derived from an EMBL/GenBank/DDBJ whole genome shotgun (WGS) entry which is preliminary data.</text>
</comment>
<gene>
    <name evidence="1" type="ORF">JIN85_09400</name>
</gene>
<dbReference type="PANTHER" id="PTHR12277:SF81">
    <property type="entry name" value="PROTEIN ABHD13"/>
    <property type="match status" value="1"/>
</dbReference>
<dbReference type="GO" id="GO:0016787">
    <property type="term" value="F:hydrolase activity"/>
    <property type="evidence" value="ECO:0007669"/>
    <property type="project" value="UniProtKB-KW"/>
</dbReference>
<evidence type="ECO:0000313" key="2">
    <source>
        <dbReference type="Proteomes" id="UP000603141"/>
    </source>
</evidence>
<dbReference type="Proteomes" id="UP000603141">
    <property type="component" value="Unassembled WGS sequence"/>
</dbReference>
<dbReference type="EMBL" id="JAENIJ010000012">
    <property type="protein sequence ID" value="MBK1882631.1"/>
    <property type="molecule type" value="Genomic_DNA"/>
</dbReference>
<evidence type="ECO:0000313" key="1">
    <source>
        <dbReference type="EMBL" id="MBK1882631.1"/>
    </source>
</evidence>
<proteinExistence type="predicted"/>
<protein>
    <submittedName>
        <fullName evidence="1">Alpha/beta hydrolase</fullName>
    </submittedName>
</protein>
<dbReference type="Gene3D" id="3.40.50.1820">
    <property type="entry name" value="alpha/beta hydrolase"/>
    <property type="match status" value="1"/>
</dbReference>
<dbReference type="PANTHER" id="PTHR12277">
    <property type="entry name" value="ALPHA/BETA HYDROLASE DOMAIN-CONTAINING PROTEIN"/>
    <property type="match status" value="1"/>
</dbReference>
<dbReference type="InterPro" id="IPR029058">
    <property type="entry name" value="AB_hydrolase_fold"/>
</dbReference>
<accession>A0A934S881</accession>
<name>A0A934S881_9BACT</name>
<organism evidence="1 2">
    <name type="scientific">Luteolibacter pohnpeiensis</name>
    <dbReference type="NCBI Taxonomy" id="454153"/>
    <lineage>
        <taxon>Bacteria</taxon>
        <taxon>Pseudomonadati</taxon>
        <taxon>Verrucomicrobiota</taxon>
        <taxon>Verrucomicrobiia</taxon>
        <taxon>Verrucomicrobiales</taxon>
        <taxon>Verrucomicrobiaceae</taxon>
        <taxon>Luteolibacter</taxon>
    </lineage>
</organism>
<sequence>MPQAPSYSDHEQGLIRLTTSSKESVAAVYYPASPGKPTLIYAHGNAEDLGQSVELYQAWNAMGLGVLAYDYPGYGLSTGKPSEASCFRAAESAWEYLTKKGIPASSIIVVGRSIGRQWTEHLAGCGKISSWPRVDFSVHFHVCGKDSLADFTG</sequence>
<dbReference type="RefSeq" id="WP_200269951.1">
    <property type="nucleotide sequence ID" value="NZ_JAENIJ010000012.1"/>
</dbReference>